<proteinExistence type="predicted"/>
<keyword evidence="3" id="KW-1185">Reference proteome</keyword>
<name>A0ABU3X341_9EURY</name>
<protein>
    <recommendedName>
        <fullName evidence="1">EfeO-type cupredoxin-like domain-containing protein</fullName>
    </recommendedName>
</protein>
<dbReference type="InterPro" id="IPR008972">
    <property type="entry name" value="Cupredoxin"/>
</dbReference>
<organism evidence="2 3">
    <name type="scientific">Methanoculleus caldifontis</name>
    <dbReference type="NCBI Taxonomy" id="2651577"/>
    <lineage>
        <taxon>Archaea</taxon>
        <taxon>Methanobacteriati</taxon>
        <taxon>Methanobacteriota</taxon>
        <taxon>Stenosarchaea group</taxon>
        <taxon>Methanomicrobia</taxon>
        <taxon>Methanomicrobiales</taxon>
        <taxon>Methanomicrobiaceae</taxon>
        <taxon>Methanoculleus</taxon>
    </lineage>
</organism>
<dbReference type="Gene3D" id="2.60.40.420">
    <property type="entry name" value="Cupredoxins - blue copper proteins"/>
    <property type="match status" value="1"/>
</dbReference>
<evidence type="ECO:0000313" key="2">
    <source>
        <dbReference type="EMBL" id="MDV2482473.1"/>
    </source>
</evidence>
<sequence>MNLTAADFAFDTEAITVPAGAVVTVFFRNEDQGIPHNLAVYDSSLRSERFFMGEFITGPAETVYTFIAPSLPGTYYFQCDAHPFMNGDFIVG</sequence>
<gene>
    <name evidence="2" type="ORF">F8E02_10765</name>
</gene>
<feature type="domain" description="EfeO-type cupredoxin-like" evidence="1">
    <location>
        <begin position="2"/>
        <end position="91"/>
    </location>
</feature>
<evidence type="ECO:0000259" key="1">
    <source>
        <dbReference type="Pfam" id="PF13473"/>
    </source>
</evidence>
<dbReference type="Pfam" id="PF13473">
    <property type="entry name" value="Cupredoxin_1"/>
    <property type="match status" value="1"/>
</dbReference>
<evidence type="ECO:0000313" key="3">
    <source>
        <dbReference type="Proteomes" id="UP001281203"/>
    </source>
</evidence>
<dbReference type="InterPro" id="IPR028096">
    <property type="entry name" value="EfeO_Cupredoxin"/>
</dbReference>
<comment type="caution">
    <text evidence="2">The sequence shown here is derived from an EMBL/GenBank/DDBJ whole genome shotgun (WGS) entry which is preliminary data.</text>
</comment>
<reference evidence="2 3" key="1">
    <citation type="submission" date="2019-10" db="EMBL/GenBank/DDBJ databases">
        <title>Isolation and characterization of Methanoculleus sp. Wushi-C6 from a hot spring well.</title>
        <authorList>
            <person name="Chen S.-C."/>
            <person name="Lan Z.-H."/>
            <person name="You Y.-T."/>
            <person name="Lai M.-C."/>
        </authorList>
    </citation>
    <scope>NUCLEOTIDE SEQUENCE [LARGE SCALE GENOMIC DNA]</scope>
    <source>
        <strain evidence="2 3">Wushi-C6</strain>
    </source>
</reference>
<dbReference type="Proteomes" id="UP001281203">
    <property type="component" value="Unassembled WGS sequence"/>
</dbReference>
<dbReference type="SUPFAM" id="SSF49503">
    <property type="entry name" value="Cupredoxins"/>
    <property type="match status" value="1"/>
</dbReference>
<dbReference type="EMBL" id="WBKO01000002">
    <property type="protein sequence ID" value="MDV2482473.1"/>
    <property type="molecule type" value="Genomic_DNA"/>
</dbReference>
<accession>A0ABU3X341</accession>